<reference evidence="2" key="1">
    <citation type="submission" date="2023-07" db="EMBL/GenBank/DDBJ databases">
        <title>30 novel species of actinomycetes from the DSMZ collection.</title>
        <authorList>
            <person name="Nouioui I."/>
        </authorList>
    </citation>
    <scope>NUCLEOTIDE SEQUENCE [LARGE SCALE GENOMIC DNA]</scope>
    <source>
        <strain evidence="2">DSM 45834</strain>
    </source>
</reference>
<dbReference type="Gene3D" id="1.10.3290.10">
    <property type="entry name" value="Fido-like domain"/>
    <property type="match status" value="1"/>
</dbReference>
<protein>
    <submittedName>
        <fullName evidence="1">Uncharacterized protein</fullName>
    </submittedName>
</protein>
<comment type="caution">
    <text evidence="1">The sequence shown here is derived from an EMBL/GenBank/DDBJ whole genome shotgun (WGS) entry which is preliminary data.</text>
</comment>
<evidence type="ECO:0000313" key="2">
    <source>
        <dbReference type="Proteomes" id="UP001183202"/>
    </source>
</evidence>
<keyword evidence="2" id="KW-1185">Reference proteome</keyword>
<dbReference type="Proteomes" id="UP001183202">
    <property type="component" value="Unassembled WGS sequence"/>
</dbReference>
<accession>A0ABU2N947</accession>
<dbReference type="InterPro" id="IPR036597">
    <property type="entry name" value="Fido-like_dom_sf"/>
</dbReference>
<dbReference type="EMBL" id="JAVREJ010000008">
    <property type="protein sequence ID" value="MDT0350471.1"/>
    <property type="molecule type" value="Genomic_DNA"/>
</dbReference>
<organism evidence="1 2">
    <name type="scientific">Pseudonocardia charpentierae</name>
    <dbReference type="NCBI Taxonomy" id="3075545"/>
    <lineage>
        <taxon>Bacteria</taxon>
        <taxon>Bacillati</taxon>
        <taxon>Actinomycetota</taxon>
        <taxon>Actinomycetes</taxon>
        <taxon>Pseudonocardiales</taxon>
        <taxon>Pseudonocardiaceae</taxon>
        <taxon>Pseudonocardia</taxon>
    </lineage>
</organism>
<proteinExistence type="predicted"/>
<dbReference type="RefSeq" id="WP_311556506.1">
    <property type="nucleotide sequence ID" value="NZ_JAVREJ010000008.1"/>
</dbReference>
<name>A0ABU2N947_9PSEU</name>
<gene>
    <name evidence="1" type="ORF">RM445_13145</name>
</gene>
<evidence type="ECO:0000313" key="1">
    <source>
        <dbReference type="EMBL" id="MDT0350471.1"/>
    </source>
</evidence>
<sequence>MKAGRPSACTQRACLSQLARDAGYRLRWEHADRDANIDAARAAADGDLAPMRALLEPVVEAVRPRQRR</sequence>